<keyword evidence="5" id="KW-1185">Reference proteome</keyword>
<name>A0ABN9L6A4_9NEOB</name>
<dbReference type="InterPro" id="IPR013766">
    <property type="entry name" value="Thioredoxin_domain"/>
</dbReference>
<reference evidence="4" key="1">
    <citation type="submission" date="2023-07" db="EMBL/GenBank/DDBJ databases">
        <authorList>
            <person name="Stuckert A."/>
        </authorList>
    </citation>
    <scope>NUCLEOTIDE SEQUENCE</scope>
</reference>
<dbReference type="PRINTS" id="PR00421">
    <property type="entry name" value="THIOREDOXIN"/>
</dbReference>
<dbReference type="Pfam" id="PF00085">
    <property type="entry name" value="Thioredoxin"/>
    <property type="match status" value="1"/>
</dbReference>
<proteinExistence type="predicted"/>
<dbReference type="Proteomes" id="UP001176940">
    <property type="component" value="Unassembled WGS sequence"/>
</dbReference>
<feature type="domain" description="Thioredoxin" evidence="3">
    <location>
        <begin position="4"/>
        <end position="136"/>
    </location>
</feature>
<dbReference type="EMBL" id="CAUEEQ010010238">
    <property type="protein sequence ID" value="CAJ0934249.1"/>
    <property type="molecule type" value="Genomic_DNA"/>
</dbReference>
<protein>
    <recommendedName>
        <fullName evidence="3">Thioredoxin domain-containing protein</fullName>
    </recommendedName>
</protein>
<evidence type="ECO:0000313" key="4">
    <source>
        <dbReference type="EMBL" id="CAJ0934249.1"/>
    </source>
</evidence>
<dbReference type="InterPro" id="IPR017937">
    <property type="entry name" value="Thioredoxin_CS"/>
</dbReference>
<keyword evidence="2" id="KW-0676">Redox-active center</keyword>
<dbReference type="PROSITE" id="PS51352">
    <property type="entry name" value="THIOREDOXIN_2"/>
    <property type="match status" value="1"/>
</dbReference>
<dbReference type="CDD" id="cd02947">
    <property type="entry name" value="TRX_family"/>
    <property type="match status" value="1"/>
</dbReference>
<dbReference type="InterPro" id="IPR036249">
    <property type="entry name" value="Thioredoxin-like_sf"/>
</dbReference>
<dbReference type="PANTHER" id="PTHR46115">
    <property type="entry name" value="THIOREDOXIN-LIKE PROTEIN 1"/>
    <property type="match status" value="1"/>
</dbReference>
<evidence type="ECO:0000259" key="3">
    <source>
        <dbReference type="PROSITE" id="PS51352"/>
    </source>
</evidence>
<organism evidence="4 5">
    <name type="scientific">Ranitomeya imitator</name>
    <name type="common">mimic poison frog</name>
    <dbReference type="NCBI Taxonomy" id="111125"/>
    <lineage>
        <taxon>Eukaryota</taxon>
        <taxon>Metazoa</taxon>
        <taxon>Chordata</taxon>
        <taxon>Craniata</taxon>
        <taxon>Vertebrata</taxon>
        <taxon>Euteleostomi</taxon>
        <taxon>Amphibia</taxon>
        <taxon>Batrachia</taxon>
        <taxon>Anura</taxon>
        <taxon>Neobatrachia</taxon>
        <taxon>Hyloidea</taxon>
        <taxon>Dendrobatidae</taxon>
        <taxon>Dendrobatinae</taxon>
        <taxon>Ranitomeya</taxon>
    </lineage>
</organism>
<evidence type="ECO:0000313" key="5">
    <source>
        <dbReference type="Proteomes" id="UP001176940"/>
    </source>
</evidence>
<sequence length="136" mass="14815">MAAALTGRQRAVLVFPPTHCIVHCHHTVRREEAAAIMVSHVDDLDEFNAIIISGGNKLIVVDFTATWCGPCQTIAPFFESLACKYPAILLYKVDVDTAADIAAECGIRAMPTFQFYKDGKKVDDLCGADPDKLESS</sequence>
<comment type="caution">
    <text evidence="4">The sequence shown here is derived from an EMBL/GenBank/DDBJ whole genome shotgun (WGS) entry which is preliminary data.</text>
</comment>
<evidence type="ECO:0000256" key="1">
    <source>
        <dbReference type="ARBA" id="ARBA00023157"/>
    </source>
</evidence>
<dbReference type="Gene3D" id="3.40.30.10">
    <property type="entry name" value="Glutaredoxin"/>
    <property type="match status" value="1"/>
</dbReference>
<dbReference type="SUPFAM" id="SSF52833">
    <property type="entry name" value="Thioredoxin-like"/>
    <property type="match status" value="1"/>
</dbReference>
<gene>
    <name evidence="4" type="ORF">RIMI_LOCUS5859065</name>
</gene>
<keyword evidence="1" id="KW-1015">Disulfide bond</keyword>
<dbReference type="PROSITE" id="PS00194">
    <property type="entry name" value="THIOREDOXIN_1"/>
    <property type="match status" value="1"/>
</dbReference>
<evidence type="ECO:0000256" key="2">
    <source>
        <dbReference type="ARBA" id="ARBA00023284"/>
    </source>
</evidence>
<accession>A0ABN9L6A4</accession>